<dbReference type="SUPFAM" id="SSF47384">
    <property type="entry name" value="Homodimeric domain of signal transducing histidine kinase"/>
    <property type="match status" value="1"/>
</dbReference>
<dbReference type="InterPro" id="IPR003594">
    <property type="entry name" value="HATPase_dom"/>
</dbReference>
<dbReference type="InterPro" id="IPR005467">
    <property type="entry name" value="His_kinase_dom"/>
</dbReference>
<dbReference type="SMART" id="SM00387">
    <property type="entry name" value="HATPase_c"/>
    <property type="match status" value="1"/>
</dbReference>
<evidence type="ECO:0000256" key="1">
    <source>
        <dbReference type="ARBA" id="ARBA00000085"/>
    </source>
</evidence>
<dbReference type="InterPro" id="IPR003661">
    <property type="entry name" value="HisK_dim/P_dom"/>
</dbReference>
<evidence type="ECO:0000259" key="7">
    <source>
        <dbReference type="PROSITE" id="PS50109"/>
    </source>
</evidence>
<feature type="domain" description="Histidine kinase" evidence="7">
    <location>
        <begin position="57"/>
        <end position="275"/>
    </location>
</feature>
<accession>A0A645BA10</accession>
<evidence type="ECO:0000256" key="3">
    <source>
        <dbReference type="ARBA" id="ARBA00022553"/>
    </source>
</evidence>
<evidence type="ECO:0000256" key="5">
    <source>
        <dbReference type="ARBA" id="ARBA00022777"/>
    </source>
</evidence>
<proteinExistence type="predicted"/>
<comment type="caution">
    <text evidence="8">The sequence shown here is derived from an EMBL/GenBank/DDBJ whole genome shotgun (WGS) entry which is preliminary data.</text>
</comment>
<dbReference type="GO" id="GO:0004721">
    <property type="term" value="F:phosphoprotein phosphatase activity"/>
    <property type="evidence" value="ECO:0007669"/>
    <property type="project" value="TreeGrafter"/>
</dbReference>
<dbReference type="Gene3D" id="3.30.565.10">
    <property type="entry name" value="Histidine kinase-like ATPase, C-terminal domain"/>
    <property type="match status" value="1"/>
</dbReference>
<dbReference type="SUPFAM" id="SSF55874">
    <property type="entry name" value="ATPase domain of HSP90 chaperone/DNA topoisomerase II/histidine kinase"/>
    <property type="match status" value="1"/>
</dbReference>
<dbReference type="CDD" id="cd00082">
    <property type="entry name" value="HisKA"/>
    <property type="match status" value="1"/>
</dbReference>
<dbReference type="EC" id="2.7.13.3" evidence="2"/>
<evidence type="ECO:0000256" key="4">
    <source>
        <dbReference type="ARBA" id="ARBA00022679"/>
    </source>
</evidence>
<dbReference type="InterPro" id="IPR036097">
    <property type="entry name" value="HisK_dim/P_sf"/>
</dbReference>
<evidence type="ECO:0000256" key="6">
    <source>
        <dbReference type="ARBA" id="ARBA00023012"/>
    </source>
</evidence>
<comment type="catalytic activity">
    <reaction evidence="1">
        <text>ATP + protein L-histidine = ADP + protein N-phospho-L-histidine.</text>
        <dbReference type="EC" id="2.7.13.3"/>
    </reaction>
</comment>
<evidence type="ECO:0000256" key="2">
    <source>
        <dbReference type="ARBA" id="ARBA00012438"/>
    </source>
</evidence>
<dbReference type="InterPro" id="IPR036890">
    <property type="entry name" value="HATPase_C_sf"/>
</dbReference>
<dbReference type="FunFam" id="3.30.565.10:FF:000006">
    <property type="entry name" value="Sensor histidine kinase WalK"/>
    <property type="match status" value="1"/>
</dbReference>
<dbReference type="PROSITE" id="PS50109">
    <property type="entry name" value="HIS_KIN"/>
    <property type="match status" value="1"/>
</dbReference>
<organism evidence="8">
    <name type="scientific">bioreactor metagenome</name>
    <dbReference type="NCBI Taxonomy" id="1076179"/>
    <lineage>
        <taxon>unclassified sequences</taxon>
        <taxon>metagenomes</taxon>
        <taxon>ecological metagenomes</taxon>
    </lineage>
</organism>
<dbReference type="AlphaFoldDB" id="A0A645BA10"/>
<keyword evidence="4 8" id="KW-0808">Transferase</keyword>
<dbReference type="InterPro" id="IPR004358">
    <property type="entry name" value="Sig_transdc_His_kin-like_C"/>
</dbReference>
<name>A0A645BA10_9ZZZZ</name>
<dbReference type="PANTHER" id="PTHR45453">
    <property type="entry name" value="PHOSPHATE REGULON SENSOR PROTEIN PHOR"/>
    <property type="match status" value="1"/>
</dbReference>
<protein>
    <recommendedName>
        <fullName evidence="2">histidine kinase</fullName>
        <ecNumber evidence="2">2.7.13.3</ecNumber>
    </recommendedName>
</protein>
<keyword evidence="6" id="KW-0902">Two-component regulatory system</keyword>
<reference evidence="8" key="1">
    <citation type="submission" date="2019-08" db="EMBL/GenBank/DDBJ databases">
        <authorList>
            <person name="Kucharzyk K."/>
            <person name="Murdoch R.W."/>
            <person name="Higgins S."/>
            <person name="Loffler F."/>
        </authorList>
    </citation>
    <scope>NUCLEOTIDE SEQUENCE</scope>
</reference>
<dbReference type="PRINTS" id="PR00344">
    <property type="entry name" value="BCTRLSENSOR"/>
</dbReference>
<dbReference type="PANTHER" id="PTHR45453:SF1">
    <property type="entry name" value="PHOSPHATE REGULON SENSOR PROTEIN PHOR"/>
    <property type="match status" value="1"/>
</dbReference>
<keyword evidence="3" id="KW-0597">Phosphoprotein</keyword>
<evidence type="ECO:0000313" key="8">
    <source>
        <dbReference type="EMBL" id="MPM62309.1"/>
    </source>
</evidence>
<dbReference type="Pfam" id="PF00512">
    <property type="entry name" value="HisKA"/>
    <property type="match status" value="1"/>
</dbReference>
<dbReference type="EMBL" id="VSSQ01018801">
    <property type="protein sequence ID" value="MPM62309.1"/>
    <property type="molecule type" value="Genomic_DNA"/>
</dbReference>
<gene>
    <name evidence="8" type="primary">phoR_22</name>
    <name evidence="8" type="ORF">SDC9_109175</name>
</gene>
<dbReference type="GO" id="GO:0000155">
    <property type="term" value="F:phosphorelay sensor kinase activity"/>
    <property type="evidence" value="ECO:0007669"/>
    <property type="project" value="InterPro"/>
</dbReference>
<dbReference type="Gene3D" id="1.10.287.130">
    <property type="match status" value="1"/>
</dbReference>
<dbReference type="SMART" id="SM00388">
    <property type="entry name" value="HisKA"/>
    <property type="match status" value="1"/>
</dbReference>
<dbReference type="GO" id="GO:0005886">
    <property type="term" value="C:plasma membrane"/>
    <property type="evidence" value="ECO:0007669"/>
    <property type="project" value="TreeGrafter"/>
</dbReference>
<dbReference type="GO" id="GO:0016036">
    <property type="term" value="P:cellular response to phosphate starvation"/>
    <property type="evidence" value="ECO:0007669"/>
    <property type="project" value="TreeGrafter"/>
</dbReference>
<keyword evidence="5" id="KW-0418">Kinase</keyword>
<dbReference type="Pfam" id="PF02518">
    <property type="entry name" value="HATPase_c"/>
    <property type="match status" value="1"/>
</dbReference>
<dbReference type="InterPro" id="IPR050351">
    <property type="entry name" value="BphY/WalK/GraS-like"/>
</dbReference>
<sequence length="275" mass="31256">MPVSAFKEFIDMVQHGSGDYKNIQFPNNEFGDVGEKIINTFVQLEKTKKFKQELTHNIAHELKTPVTGIRGYLETLLHQDNLDKEKSRFFLERAYAQCMRLSSIISDIAVLNKIEEAADKFNIEDVNIRECIKEIENDLAFKFEEKKINFTADIDNSLVIKGSNFLIYSLFKNLIDNSLEHAGENISINISYKGTKDGKVHFEYFDTGKGVSEKHIERIFERFYRVEEGRTRKSGGSGLGLSIVKNSVSLHKGTISVKNREGGGLLFTLTLSSEL</sequence>